<dbReference type="OrthoDB" id="9814202at2"/>
<dbReference type="PROSITE" id="PS50113">
    <property type="entry name" value="PAC"/>
    <property type="match status" value="2"/>
</dbReference>
<dbReference type="Proteomes" id="UP000318801">
    <property type="component" value="Unassembled WGS sequence"/>
</dbReference>
<evidence type="ECO:0000313" key="4">
    <source>
        <dbReference type="EMBL" id="TPW29810.1"/>
    </source>
</evidence>
<name>A0A506U7H3_9HYPH</name>
<dbReference type="InterPro" id="IPR052155">
    <property type="entry name" value="Biofilm_reg_signaling"/>
</dbReference>
<dbReference type="SMART" id="SM00091">
    <property type="entry name" value="PAS"/>
    <property type="match status" value="3"/>
</dbReference>
<evidence type="ECO:0000259" key="2">
    <source>
        <dbReference type="PROSITE" id="PS50883"/>
    </source>
</evidence>
<organism evidence="4 5">
    <name type="scientific">Martelella alba</name>
    <dbReference type="NCBI Taxonomy" id="2590451"/>
    <lineage>
        <taxon>Bacteria</taxon>
        <taxon>Pseudomonadati</taxon>
        <taxon>Pseudomonadota</taxon>
        <taxon>Alphaproteobacteria</taxon>
        <taxon>Hyphomicrobiales</taxon>
        <taxon>Aurantimonadaceae</taxon>
        <taxon>Martelella</taxon>
    </lineage>
</organism>
<dbReference type="AlphaFoldDB" id="A0A506U7H3"/>
<evidence type="ECO:0000259" key="3">
    <source>
        <dbReference type="PROSITE" id="PS50887"/>
    </source>
</evidence>
<gene>
    <name evidence="4" type="ORF">FJU08_13510</name>
</gene>
<sequence>MANFFGLALFRERKPVMFVYSEGIKAGVLAGETVITSSIAEPLEDFLRDNLGFAEVILGRSPIGFALIDADSLDVLGANTAFTYLFQPVKDEVIGLAAAVHPEDRVAFTSFLRRIGRRDEKARYIITRLDRPAQNSRSVLALAAPLSLSGTTAPQRRILLHICELDAEGILERDATKRAKRWNFALMSSGLGVWDHNYRTGEKYYSPTWHQMRGLTALSSTMPFATTEDWLNQLHPDDRVRVRYAIQQQQIGNPAFMNFEYREKHADGHYIWIECRGDAVEFYDDGRPSRIIGTDRDITERKEAEALLQNTTRKLELALETSQIGIFDIDAMSRDGFWDERMLTIYGIDDHPDTVSHTRWRSLTLPEDVARIERHGHDGEPFDVTISDDYRIYRENDKALRHIHSRMRRYRGEDGQERVIGVNWDVTEEARLRQELLTAKQLAEARNFELDRARSDVEHAVLHDYLTGLPNRNYLEAELQRRLEIATANTTGVALLHIDIFGFKSINDTHGHVTGDNILRSAASMLRFLCRHNDFVARVSGDEFIMIASYKDDSTALIALARRIIAELSKPVLTGDGEERPGGSIGIALSEVPVTLSATELMQNADIALLRAKSMGRNCVALYDSTERQRAAQDKARADALLRAIDRDEFIPFYQPQFDARTGRISGVEVLARWQKPDGTIASADSFIPLADRLNVTSMIDARILESTVKDYQRFVAGGLKPPRMSVNLTPRRLSDPALIDSLIALGVTPGMLTFELLESTFLDRYDDICAFNLKEFGHLGVNIEVDDFGTGYTSIVSLLKVAPSALKIARELIFPLVAKPDQRQIVKAIIDIAQALNIRVIAEGVETEEHAEILRALGCDALQGFALARPVSAGTLAELLRSEASALPTP</sequence>
<dbReference type="PROSITE" id="PS50887">
    <property type="entry name" value="GGDEF"/>
    <property type="match status" value="1"/>
</dbReference>
<dbReference type="InterPro" id="IPR001610">
    <property type="entry name" value="PAC"/>
</dbReference>
<dbReference type="CDD" id="cd00130">
    <property type="entry name" value="PAS"/>
    <property type="match status" value="1"/>
</dbReference>
<dbReference type="Pfam" id="PF00563">
    <property type="entry name" value="EAL"/>
    <property type="match status" value="1"/>
</dbReference>
<dbReference type="Gene3D" id="3.30.450.20">
    <property type="entry name" value="PAS domain"/>
    <property type="match status" value="2"/>
</dbReference>
<feature type="domain" description="GGDEF" evidence="3">
    <location>
        <begin position="491"/>
        <end position="625"/>
    </location>
</feature>
<dbReference type="SMART" id="SM00052">
    <property type="entry name" value="EAL"/>
    <property type="match status" value="1"/>
</dbReference>
<dbReference type="InterPro" id="IPR000160">
    <property type="entry name" value="GGDEF_dom"/>
</dbReference>
<dbReference type="SUPFAM" id="SSF141868">
    <property type="entry name" value="EAL domain-like"/>
    <property type="match status" value="1"/>
</dbReference>
<dbReference type="Gene3D" id="3.20.20.450">
    <property type="entry name" value="EAL domain"/>
    <property type="match status" value="1"/>
</dbReference>
<dbReference type="NCBIfam" id="TIGR00254">
    <property type="entry name" value="GGDEF"/>
    <property type="match status" value="1"/>
</dbReference>
<dbReference type="PROSITE" id="PS50883">
    <property type="entry name" value="EAL"/>
    <property type="match status" value="1"/>
</dbReference>
<feature type="domain" description="EAL" evidence="2">
    <location>
        <begin position="634"/>
        <end position="885"/>
    </location>
</feature>
<dbReference type="Gene3D" id="3.30.70.270">
    <property type="match status" value="1"/>
</dbReference>
<feature type="domain" description="PAC" evidence="1">
    <location>
        <begin position="386"/>
        <end position="438"/>
    </location>
</feature>
<proteinExistence type="predicted"/>
<reference evidence="4 5" key="1">
    <citation type="submission" date="2019-06" db="EMBL/GenBank/DDBJ databases">
        <authorList>
            <person name="Li M."/>
        </authorList>
    </citation>
    <scope>NUCLEOTIDE SEQUENCE [LARGE SCALE GENOMIC DNA]</scope>
    <source>
        <strain evidence="4 5">BGMRC2036</strain>
    </source>
</reference>
<keyword evidence="5" id="KW-1185">Reference proteome</keyword>
<dbReference type="InterPro" id="IPR000014">
    <property type="entry name" value="PAS"/>
</dbReference>
<dbReference type="InterPro" id="IPR029787">
    <property type="entry name" value="Nucleotide_cyclase"/>
</dbReference>
<evidence type="ECO:0000313" key="5">
    <source>
        <dbReference type="Proteomes" id="UP000318801"/>
    </source>
</evidence>
<dbReference type="CDD" id="cd01948">
    <property type="entry name" value="EAL"/>
    <property type="match status" value="1"/>
</dbReference>
<dbReference type="InterPro" id="IPR001633">
    <property type="entry name" value="EAL_dom"/>
</dbReference>
<dbReference type="InterPro" id="IPR035965">
    <property type="entry name" value="PAS-like_dom_sf"/>
</dbReference>
<dbReference type="InterPro" id="IPR013655">
    <property type="entry name" value="PAS_fold_3"/>
</dbReference>
<dbReference type="SMART" id="SM00267">
    <property type="entry name" value="GGDEF"/>
    <property type="match status" value="1"/>
</dbReference>
<accession>A0A506U7H3</accession>
<dbReference type="CDD" id="cd01949">
    <property type="entry name" value="GGDEF"/>
    <property type="match status" value="1"/>
</dbReference>
<dbReference type="InterPro" id="IPR043128">
    <property type="entry name" value="Rev_trsase/Diguanyl_cyclase"/>
</dbReference>
<dbReference type="EMBL" id="VHLG01000008">
    <property type="protein sequence ID" value="TPW29810.1"/>
    <property type="molecule type" value="Genomic_DNA"/>
</dbReference>
<dbReference type="Pfam" id="PF00990">
    <property type="entry name" value="GGDEF"/>
    <property type="match status" value="1"/>
</dbReference>
<feature type="domain" description="PAC" evidence="1">
    <location>
        <begin position="257"/>
        <end position="310"/>
    </location>
</feature>
<dbReference type="InterPro" id="IPR000700">
    <property type="entry name" value="PAS-assoc_C"/>
</dbReference>
<dbReference type="Pfam" id="PF08447">
    <property type="entry name" value="PAS_3"/>
    <property type="match status" value="1"/>
</dbReference>
<dbReference type="NCBIfam" id="TIGR00229">
    <property type="entry name" value="sensory_box"/>
    <property type="match status" value="1"/>
</dbReference>
<comment type="caution">
    <text evidence="4">The sequence shown here is derived from an EMBL/GenBank/DDBJ whole genome shotgun (WGS) entry which is preliminary data.</text>
</comment>
<dbReference type="SUPFAM" id="SSF55785">
    <property type="entry name" value="PYP-like sensor domain (PAS domain)"/>
    <property type="match status" value="2"/>
</dbReference>
<dbReference type="PANTHER" id="PTHR44757:SF2">
    <property type="entry name" value="BIOFILM ARCHITECTURE MAINTENANCE PROTEIN MBAA"/>
    <property type="match status" value="1"/>
</dbReference>
<evidence type="ECO:0000259" key="1">
    <source>
        <dbReference type="PROSITE" id="PS50113"/>
    </source>
</evidence>
<dbReference type="SMART" id="SM00086">
    <property type="entry name" value="PAC"/>
    <property type="match status" value="2"/>
</dbReference>
<dbReference type="InterPro" id="IPR035919">
    <property type="entry name" value="EAL_sf"/>
</dbReference>
<dbReference type="PANTHER" id="PTHR44757">
    <property type="entry name" value="DIGUANYLATE CYCLASE DGCP"/>
    <property type="match status" value="1"/>
</dbReference>
<dbReference type="SUPFAM" id="SSF55073">
    <property type="entry name" value="Nucleotide cyclase"/>
    <property type="match status" value="1"/>
</dbReference>
<protein>
    <submittedName>
        <fullName evidence="4">EAL domain-containing protein</fullName>
    </submittedName>
</protein>